<evidence type="ECO:0000313" key="2">
    <source>
        <dbReference type="EMBL" id="KAK9938223.1"/>
    </source>
</evidence>
<evidence type="ECO:0000256" key="1">
    <source>
        <dbReference type="SAM" id="MobiDB-lite"/>
    </source>
</evidence>
<organism evidence="2 3">
    <name type="scientific">Rubus argutus</name>
    <name type="common">Southern blackberry</name>
    <dbReference type="NCBI Taxonomy" id="59490"/>
    <lineage>
        <taxon>Eukaryota</taxon>
        <taxon>Viridiplantae</taxon>
        <taxon>Streptophyta</taxon>
        <taxon>Embryophyta</taxon>
        <taxon>Tracheophyta</taxon>
        <taxon>Spermatophyta</taxon>
        <taxon>Magnoliopsida</taxon>
        <taxon>eudicotyledons</taxon>
        <taxon>Gunneridae</taxon>
        <taxon>Pentapetalae</taxon>
        <taxon>rosids</taxon>
        <taxon>fabids</taxon>
        <taxon>Rosales</taxon>
        <taxon>Rosaceae</taxon>
        <taxon>Rosoideae</taxon>
        <taxon>Rosoideae incertae sedis</taxon>
        <taxon>Rubus</taxon>
    </lineage>
</organism>
<reference evidence="2 3" key="1">
    <citation type="journal article" date="2023" name="G3 (Bethesda)">
        <title>A chromosome-length genome assembly and annotation of blackberry (Rubus argutus, cv. 'Hillquist').</title>
        <authorList>
            <person name="Bruna T."/>
            <person name="Aryal R."/>
            <person name="Dudchenko O."/>
            <person name="Sargent D.J."/>
            <person name="Mead D."/>
            <person name="Buti M."/>
            <person name="Cavallini A."/>
            <person name="Hytonen T."/>
            <person name="Andres J."/>
            <person name="Pham M."/>
            <person name="Weisz D."/>
            <person name="Mascagni F."/>
            <person name="Usai G."/>
            <person name="Natali L."/>
            <person name="Bassil N."/>
            <person name="Fernandez G.E."/>
            <person name="Lomsadze A."/>
            <person name="Armour M."/>
            <person name="Olukolu B."/>
            <person name="Poorten T."/>
            <person name="Britton C."/>
            <person name="Davik J."/>
            <person name="Ashrafi H."/>
            <person name="Aiden E.L."/>
            <person name="Borodovsky M."/>
            <person name="Worthington M."/>
        </authorList>
    </citation>
    <scope>NUCLEOTIDE SEQUENCE [LARGE SCALE GENOMIC DNA]</scope>
    <source>
        <strain evidence="2">PI 553951</strain>
    </source>
</reference>
<feature type="compositionally biased region" description="Low complexity" evidence="1">
    <location>
        <begin position="8"/>
        <end position="18"/>
    </location>
</feature>
<protein>
    <submittedName>
        <fullName evidence="2">Uncharacterized protein</fullName>
    </submittedName>
</protein>
<accession>A0AAW1XP49</accession>
<proteinExistence type="predicted"/>
<feature type="compositionally biased region" description="Low complexity" evidence="1">
    <location>
        <begin position="43"/>
        <end position="56"/>
    </location>
</feature>
<feature type="region of interest" description="Disordered" evidence="1">
    <location>
        <begin position="1"/>
        <end position="96"/>
    </location>
</feature>
<dbReference type="AlphaFoldDB" id="A0AAW1XP49"/>
<keyword evidence="3" id="KW-1185">Reference proteome</keyword>
<sequence length="96" mass="10278">MPKHRRALSSPAPASARLNQPPTPQSRPQPLCPVDHQIELVLSRPATPSSSTVAPPHKLHCRSPFTTTTANSPPSPASPSRARAPLTLSRHLPSMN</sequence>
<comment type="caution">
    <text evidence="2">The sequence shown here is derived from an EMBL/GenBank/DDBJ whole genome shotgun (WGS) entry which is preliminary data.</text>
</comment>
<dbReference type="EMBL" id="JBEDUW010000003">
    <property type="protein sequence ID" value="KAK9938223.1"/>
    <property type="molecule type" value="Genomic_DNA"/>
</dbReference>
<gene>
    <name evidence="2" type="ORF">M0R45_014975</name>
</gene>
<feature type="compositionally biased region" description="Low complexity" evidence="1">
    <location>
        <begin position="63"/>
        <end position="85"/>
    </location>
</feature>
<feature type="compositionally biased region" description="Pro residues" evidence="1">
    <location>
        <begin position="21"/>
        <end position="31"/>
    </location>
</feature>
<evidence type="ECO:0000313" key="3">
    <source>
        <dbReference type="Proteomes" id="UP001457282"/>
    </source>
</evidence>
<dbReference type="Proteomes" id="UP001457282">
    <property type="component" value="Unassembled WGS sequence"/>
</dbReference>
<name>A0AAW1XP49_RUBAR</name>